<dbReference type="PANTHER" id="PTHR34309:SF1">
    <property type="entry name" value="PROTEIN GLCG"/>
    <property type="match status" value="1"/>
</dbReference>
<dbReference type="InterPro" id="IPR005624">
    <property type="entry name" value="PduO/GlcC-like"/>
</dbReference>
<dbReference type="Proteomes" id="UP001211064">
    <property type="component" value="Unassembled WGS sequence"/>
</dbReference>
<evidence type="ECO:0000313" key="2">
    <source>
        <dbReference type="Proteomes" id="UP001211064"/>
    </source>
</evidence>
<proteinExistence type="predicted"/>
<dbReference type="EMBL" id="JANWOR010000427">
    <property type="protein sequence ID" value="MDA4178887.1"/>
    <property type="molecule type" value="Genomic_DNA"/>
</dbReference>
<dbReference type="SUPFAM" id="SSF143744">
    <property type="entry name" value="GlcG-like"/>
    <property type="match status" value="1"/>
</dbReference>
<dbReference type="InterPro" id="IPR052517">
    <property type="entry name" value="GlcG_carb_metab_protein"/>
</dbReference>
<name>A0AAW5Z927_ECOLX</name>
<reference evidence="1" key="1">
    <citation type="submission" date="2022-08" db="EMBL/GenBank/DDBJ databases">
        <title>Genome sequencing of human pathogens.</title>
        <authorList>
            <person name="Cao X."/>
        </authorList>
    </citation>
    <scope>NUCLEOTIDE SEQUENCE</scope>
    <source>
        <strain evidence="1">EC16126</strain>
    </source>
</reference>
<dbReference type="RefSeq" id="WP_271097871.1">
    <property type="nucleotide sequence ID" value="NZ_JANWOR010000427.1"/>
</dbReference>
<dbReference type="Gene3D" id="3.30.450.150">
    <property type="entry name" value="Haem-degrading domain"/>
    <property type="match status" value="1"/>
</dbReference>
<evidence type="ECO:0000313" key="1">
    <source>
        <dbReference type="EMBL" id="MDA4178887.1"/>
    </source>
</evidence>
<sequence>LLTSLEGGVPVVVDGQIIGAVGVSGLTGAQDAQVAKAAAAVLAK</sequence>
<protein>
    <submittedName>
        <fullName evidence="1">Heme-binding protein</fullName>
    </submittedName>
</protein>
<feature type="non-terminal residue" evidence="1">
    <location>
        <position position="1"/>
    </location>
</feature>
<dbReference type="InterPro" id="IPR038084">
    <property type="entry name" value="PduO/GlcC-like_sf"/>
</dbReference>
<dbReference type="Pfam" id="PF03928">
    <property type="entry name" value="HbpS-like"/>
    <property type="match status" value="1"/>
</dbReference>
<dbReference type="AlphaFoldDB" id="A0AAW5Z927"/>
<comment type="caution">
    <text evidence="1">The sequence shown here is derived from an EMBL/GenBank/DDBJ whole genome shotgun (WGS) entry which is preliminary data.</text>
</comment>
<dbReference type="PANTHER" id="PTHR34309">
    <property type="entry name" value="SLR1406 PROTEIN"/>
    <property type="match status" value="1"/>
</dbReference>
<accession>A0AAW5Z927</accession>
<gene>
    <name evidence="1" type="ORF">NY836_16070</name>
</gene>
<organism evidence="1 2">
    <name type="scientific">Escherichia coli</name>
    <dbReference type="NCBI Taxonomy" id="562"/>
    <lineage>
        <taxon>Bacteria</taxon>
        <taxon>Pseudomonadati</taxon>
        <taxon>Pseudomonadota</taxon>
        <taxon>Gammaproteobacteria</taxon>
        <taxon>Enterobacterales</taxon>
        <taxon>Enterobacteriaceae</taxon>
        <taxon>Escherichia</taxon>
    </lineage>
</organism>